<proteinExistence type="inferred from homology"/>
<dbReference type="HOGENOM" id="CLU_011920_3_0_2"/>
<feature type="transmembrane region" description="Helical" evidence="8">
    <location>
        <begin position="153"/>
        <end position="169"/>
    </location>
</feature>
<evidence type="ECO:0000313" key="11">
    <source>
        <dbReference type="Proteomes" id="UP000007812"/>
    </source>
</evidence>
<evidence type="ECO:0000256" key="8">
    <source>
        <dbReference type="SAM" id="Phobius"/>
    </source>
</evidence>
<feature type="transmembrane region" description="Helical" evidence="8">
    <location>
        <begin position="236"/>
        <end position="254"/>
    </location>
</feature>
<dbReference type="eggNOG" id="arCOG00238">
    <property type="taxonomic scope" value="Archaea"/>
</dbReference>
<dbReference type="PANTHER" id="PTHR43302:SF5">
    <property type="entry name" value="TRANSPORTER ARSB-RELATED"/>
    <property type="match status" value="1"/>
</dbReference>
<evidence type="ECO:0000256" key="6">
    <source>
        <dbReference type="ARBA" id="ARBA00022989"/>
    </source>
</evidence>
<evidence type="ECO:0000256" key="3">
    <source>
        <dbReference type="ARBA" id="ARBA00022448"/>
    </source>
</evidence>
<dbReference type="InterPro" id="IPR000802">
    <property type="entry name" value="Arsenical_pump_ArsB"/>
</dbReference>
<evidence type="ECO:0000256" key="2">
    <source>
        <dbReference type="ARBA" id="ARBA00009843"/>
    </source>
</evidence>
<keyword evidence="5 8" id="KW-0812">Transmembrane</keyword>
<dbReference type="PRINTS" id="PR00758">
    <property type="entry name" value="ARSENICPUMP"/>
</dbReference>
<dbReference type="CDD" id="cd01117">
    <property type="entry name" value="YbiR_permease"/>
    <property type="match status" value="1"/>
</dbReference>
<feature type="domain" description="Citrate transporter-like" evidence="9">
    <location>
        <begin position="33"/>
        <end position="366"/>
    </location>
</feature>
<dbReference type="Pfam" id="PF03600">
    <property type="entry name" value="CitMHS"/>
    <property type="match status" value="1"/>
</dbReference>
<keyword evidence="3" id="KW-0813">Transport</keyword>
<sequence length="423" mass="46437">MQCSIGSEYPLKGIPKSYTMYILALAIAILTYALIASRGITGIPPWASMFFGGVLMIATGVISPDQALASINLDVVLFLITLFTFASALELSGFLRFLGFYIVNKFKTPKRTLFGILIFSGILANFVTNDGISASWTPVILESSRRFRINEKPFLYSLAYGVTIGSVMLPTGNPQNLLIALNTGIVDPFIVFVSTLAIPTIINLLLTYPILVTLFKKDLEAVDSPDISVEKIEDRFTAYLSLFLLAVTIVLFFVFSILKIDILLGSLITSSILVLVSKRRRDIIKRVDWTTILFFIGLFVFTEGMVKGGVLAYLFHYLPPPSSILSIFLVSIFMSQLLSNVPLVAIYIPYMISYGATSPIDWIALAAGSTIAGNLTLIGAASNVIISESSESRGGKGFNFIEFIKNSIPILVINLVVYYLFLR</sequence>
<dbReference type="Proteomes" id="UP000007812">
    <property type="component" value="Chromosome"/>
</dbReference>
<feature type="transmembrane region" description="Helical" evidence="8">
    <location>
        <begin position="260"/>
        <end position="277"/>
    </location>
</feature>
<feature type="transmembrane region" description="Helical" evidence="8">
    <location>
        <begin position="21"/>
        <end position="40"/>
    </location>
</feature>
<evidence type="ECO:0000256" key="1">
    <source>
        <dbReference type="ARBA" id="ARBA00004651"/>
    </source>
</evidence>
<dbReference type="InterPro" id="IPR004680">
    <property type="entry name" value="Cit_transptr-like_dom"/>
</dbReference>
<evidence type="ECO:0000256" key="4">
    <source>
        <dbReference type="ARBA" id="ARBA00022475"/>
    </source>
</evidence>
<feature type="transmembrane region" description="Helical" evidence="8">
    <location>
        <begin position="406"/>
        <end position="422"/>
    </location>
</feature>
<keyword evidence="6 8" id="KW-1133">Transmembrane helix</keyword>
<gene>
    <name evidence="10" type="ordered locus">Mcup_0203</name>
</gene>
<keyword evidence="7 8" id="KW-0472">Membrane</keyword>
<dbReference type="KEGG" id="mcn:Mcup_0203"/>
<dbReference type="PATRIC" id="fig|1006006.8.peg.204"/>
<feature type="transmembrane region" description="Helical" evidence="8">
    <location>
        <begin position="189"/>
        <end position="215"/>
    </location>
</feature>
<feature type="transmembrane region" description="Helical" evidence="8">
    <location>
        <begin position="327"/>
        <end position="350"/>
    </location>
</feature>
<dbReference type="STRING" id="1006006.Mcup_0203"/>
<evidence type="ECO:0000256" key="7">
    <source>
        <dbReference type="ARBA" id="ARBA00023136"/>
    </source>
</evidence>
<evidence type="ECO:0000256" key="5">
    <source>
        <dbReference type="ARBA" id="ARBA00022692"/>
    </source>
</evidence>
<accession>F4FYS3</accession>
<feature type="transmembrane region" description="Helical" evidence="8">
    <location>
        <begin position="114"/>
        <end position="141"/>
    </location>
</feature>
<keyword evidence="11" id="KW-1185">Reference proteome</keyword>
<feature type="transmembrane region" description="Helical" evidence="8">
    <location>
        <begin position="362"/>
        <end position="386"/>
    </location>
</feature>
<reference evidence="10 11" key="1">
    <citation type="journal article" date="2011" name="J. Bacteriol.">
        <title>Complete genome sequence of Metallosphaera cuprina, a metal sulfide-oxidizing archaeon from a hot spring.</title>
        <authorList>
            <person name="Liu L.J."/>
            <person name="You X.Y."/>
            <person name="Zheng H."/>
            <person name="Wang S."/>
            <person name="Jiang C.Y."/>
            <person name="Liu S.J."/>
        </authorList>
    </citation>
    <scope>NUCLEOTIDE SEQUENCE [LARGE SCALE GENOMIC DNA]</scope>
    <source>
        <strain evidence="10 11">Ar-4</strain>
    </source>
</reference>
<evidence type="ECO:0000259" key="9">
    <source>
        <dbReference type="Pfam" id="PF03600"/>
    </source>
</evidence>
<name>F4FYS3_METCR</name>
<dbReference type="GO" id="GO:0005886">
    <property type="term" value="C:plasma membrane"/>
    <property type="evidence" value="ECO:0007669"/>
    <property type="project" value="UniProtKB-SubCell"/>
</dbReference>
<evidence type="ECO:0000313" key="10">
    <source>
        <dbReference type="EMBL" id="AEB94312.1"/>
    </source>
</evidence>
<dbReference type="PANTHER" id="PTHR43302">
    <property type="entry name" value="TRANSPORTER ARSB-RELATED"/>
    <property type="match status" value="1"/>
</dbReference>
<dbReference type="GO" id="GO:0015105">
    <property type="term" value="F:arsenite transmembrane transporter activity"/>
    <property type="evidence" value="ECO:0007669"/>
    <property type="project" value="InterPro"/>
</dbReference>
<feature type="transmembrane region" description="Helical" evidence="8">
    <location>
        <begin position="289"/>
        <end position="315"/>
    </location>
</feature>
<protein>
    <submittedName>
        <fullName evidence="10">Citrate transporter</fullName>
    </submittedName>
</protein>
<feature type="transmembrane region" description="Helical" evidence="8">
    <location>
        <begin position="46"/>
        <end position="63"/>
    </location>
</feature>
<dbReference type="EMBL" id="CP002656">
    <property type="protein sequence ID" value="AEB94312.1"/>
    <property type="molecule type" value="Genomic_DNA"/>
</dbReference>
<comment type="similarity">
    <text evidence="2">Belongs to the CitM (TC 2.A.11) transporter family.</text>
</comment>
<keyword evidence="4" id="KW-1003">Cell membrane</keyword>
<comment type="subcellular location">
    <subcellularLocation>
        <location evidence="1">Cell membrane</location>
        <topology evidence="1">Multi-pass membrane protein</topology>
    </subcellularLocation>
</comment>
<dbReference type="AlphaFoldDB" id="F4FYS3"/>
<feature type="transmembrane region" description="Helical" evidence="8">
    <location>
        <begin position="75"/>
        <end position="102"/>
    </location>
</feature>
<organism evidence="10 11">
    <name type="scientific">Metallosphaera cuprina (strain Ar-4)</name>
    <dbReference type="NCBI Taxonomy" id="1006006"/>
    <lineage>
        <taxon>Archaea</taxon>
        <taxon>Thermoproteota</taxon>
        <taxon>Thermoprotei</taxon>
        <taxon>Sulfolobales</taxon>
        <taxon>Sulfolobaceae</taxon>
        <taxon>Metallosphaera</taxon>
    </lineage>
</organism>